<feature type="compositionally biased region" description="Basic and acidic residues" evidence="2">
    <location>
        <begin position="69"/>
        <end position="79"/>
    </location>
</feature>
<dbReference type="InterPro" id="IPR052344">
    <property type="entry name" value="Transposase-related"/>
</dbReference>
<reference evidence="4" key="1">
    <citation type="journal article" date="2014" name="Int. J. Syst. Evol. Microbiol.">
        <title>Complete genome sequence of Corynebacterium casei LMG S-19264T (=DSM 44701T), isolated from a smear-ripened cheese.</title>
        <authorList>
            <consortium name="US DOE Joint Genome Institute (JGI-PGF)"/>
            <person name="Walter F."/>
            <person name="Albersmeier A."/>
            <person name="Kalinowski J."/>
            <person name="Ruckert C."/>
        </authorList>
    </citation>
    <scope>NUCLEOTIDE SEQUENCE</scope>
    <source>
        <strain evidence="4">JCM 31311</strain>
    </source>
</reference>
<reference evidence="4" key="2">
    <citation type="submission" date="2020-09" db="EMBL/GenBank/DDBJ databases">
        <authorList>
            <person name="Sun Q."/>
            <person name="Ohkuma M."/>
        </authorList>
    </citation>
    <scope>NUCLEOTIDE SEQUENCE</scope>
    <source>
        <strain evidence="4">JCM 31311</strain>
    </source>
</reference>
<protein>
    <submittedName>
        <fullName evidence="4">IS66 family transposase ISH10B</fullName>
    </submittedName>
</protein>
<dbReference type="NCBIfam" id="NF033517">
    <property type="entry name" value="transpos_IS66"/>
    <property type="match status" value="1"/>
</dbReference>
<dbReference type="Pfam" id="PF03050">
    <property type="entry name" value="DDE_Tnp_IS66"/>
    <property type="match status" value="1"/>
</dbReference>
<evidence type="ECO:0000259" key="3">
    <source>
        <dbReference type="Pfam" id="PF03050"/>
    </source>
</evidence>
<dbReference type="Proteomes" id="UP000603865">
    <property type="component" value="Unassembled WGS sequence"/>
</dbReference>
<dbReference type="AlphaFoldDB" id="A0A918C9W7"/>
<keyword evidence="1" id="KW-0175">Coiled coil</keyword>
<sequence length="484" mass="54166">MPGFQPGTLAVTMLSMASEMTEKDLFEIIRRQAEQIDQLIAENKALKAEIARLKKRIEELERRERKYAAPFSREQRTFDPKSPGRRPGEGTFAHKAPPTVEQITKTVQVDTPNTCPRCGFVGPLIFTRQDKAWVTELTPQNAMQVTEYHVPVMACPQCHHAVRGDHPELKSDQVGATAHRLGPVLHATLQTLYHELGLPVRRIGRVIHLLGGLQITQSAITQAAQRLAADGSPLAVHVDALHTQIQQAPFVHHDDTGWRIGTQNAWVGAFRSADTVVFRANLRHTNVEVREGLGQNFAGVLVSDRFSSYDSRFLQDVRQQKCLAHLIRNADEVAAGEQGRPGRGELYGQRVAQVFRDGIRLHRNVTTGVCTPETYAQQGEELTLRLDALLNRTPLKSKVNERLRLGILKQSVLDRLWRFLNDPDIPPTNNAAERSLRTVVMARKVSQCSKNAVGVQTYMRIKSTVETARLRGQDPVTVLTGLMR</sequence>
<proteinExistence type="predicted"/>
<gene>
    <name evidence="4" type="ORF">GCM10008957_27360</name>
</gene>
<comment type="caution">
    <text evidence="4">The sequence shown here is derived from an EMBL/GenBank/DDBJ whole genome shotgun (WGS) entry which is preliminary data.</text>
</comment>
<evidence type="ECO:0000256" key="2">
    <source>
        <dbReference type="SAM" id="MobiDB-lite"/>
    </source>
</evidence>
<organism evidence="4 5">
    <name type="scientific">Deinococcus ruber</name>
    <dbReference type="NCBI Taxonomy" id="1848197"/>
    <lineage>
        <taxon>Bacteria</taxon>
        <taxon>Thermotogati</taxon>
        <taxon>Deinococcota</taxon>
        <taxon>Deinococci</taxon>
        <taxon>Deinococcales</taxon>
        <taxon>Deinococcaceae</taxon>
        <taxon>Deinococcus</taxon>
    </lineage>
</organism>
<dbReference type="InterPro" id="IPR004291">
    <property type="entry name" value="Transposase_IS66_central"/>
</dbReference>
<dbReference type="PANTHER" id="PTHR33678:SF2">
    <property type="match status" value="1"/>
</dbReference>
<accession>A0A918C9W7</accession>
<evidence type="ECO:0000313" key="4">
    <source>
        <dbReference type="EMBL" id="GGR12935.1"/>
    </source>
</evidence>
<feature type="domain" description="Transposase IS66 central" evidence="3">
    <location>
        <begin position="181"/>
        <end position="456"/>
    </location>
</feature>
<dbReference type="EMBL" id="BMQL01000015">
    <property type="protein sequence ID" value="GGR12935.1"/>
    <property type="molecule type" value="Genomic_DNA"/>
</dbReference>
<evidence type="ECO:0000313" key="5">
    <source>
        <dbReference type="Proteomes" id="UP000603865"/>
    </source>
</evidence>
<feature type="region of interest" description="Disordered" evidence="2">
    <location>
        <begin position="69"/>
        <end position="95"/>
    </location>
</feature>
<feature type="coiled-coil region" evidence="1">
    <location>
        <begin position="29"/>
        <end position="63"/>
    </location>
</feature>
<name>A0A918C9W7_9DEIO</name>
<evidence type="ECO:0000256" key="1">
    <source>
        <dbReference type="SAM" id="Coils"/>
    </source>
</evidence>
<dbReference type="RefSeq" id="WP_229776068.1">
    <property type="nucleotide sequence ID" value="NZ_BMQL01000015.1"/>
</dbReference>
<keyword evidence="5" id="KW-1185">Reference proteome</keyword>
<dbReference type="PANTHER" id="PTHR33678">
    <property type="entry name" value="BLL1576 PROTEIN"/>
    <property type="match status" value="1"/>
</dbReference>